<evidence type="ECO:0000313" key="2">
    <source>
        <dbReference type="Proteomes" id="UP000494206"/>
    </source>
</evidence>
<comment type="caution">
    <text evidence="1">The sequence shown here is derived from an EMBL/GenBank/DDBJ whole genome shotgun (WGS) entry which is preliminary data.</text>
</comment>
<evidence type="ECO:0000313" key="1">
    <source>
        <dbReference type="EMBL" id="CAB3408569.1"/>
    </source>
</evidence>
<name>A0A8S1F7V0_9PELO</name>
<keyword evidence="2" id="KW-1185">Reference proteome</keyword>
<dbReference type="EMBL" id="CADEPM010000007">
    <property type="protein sequence ID" value="CAB3408569.1"/>
    <property type="molecule type" value="Genomic_DNA"/>
</dbReference>
<proteinExistence type="predicted"/>
<gene>
    <name evidence="1" type="ORF">CBOVIS_LOCUS10334</name>
</gene>
<sequence length="182" mass="21411">MYAINPHQFLIDVKACSCEDIGMRISLVVILSLMYRQSINEHRDNRFRHARATRKYPLLTLHDLVYLDLSRLFEKCVQIGWTGLEVGYGVMYEEKFARMLLFVHSRRMLDRNSDLEMWIVGKLCTGEREQVAQVKTIITKIKALTNHDVKERWKPLYGINCFLFDFSFSDEEEVEEEAGVIL</sequence>
<protein>
    <submittedName>
        <fullName evidence="1">Uncharacterized protein</fullName>
    </submittedName>
</protein>
<organism evidence="1 2">
    <name type="scientific">Caenorhabditis bovis</name>
    <dbReference type="NCBI Taxonomy" id="2654633"/>
    <lineage>
        <taxon>Eukaryota</taxon>
        <taxon>Metazoa</taxon>
        <taxon>Ecdysozoa</taxon>
        <taxon>Nematoda</taxon>
        <taxon>Chromadorea</taxon>
        <taxon>Rhabditida</taxon>
        <taxon>Rhabditina</taxon>
        <taxon>Rhabditomorpha</taxon>
        <taxon>Rhabditoidea</taxon>
        <taxon>Rhabditidae</taxon>
        <taxon>Peloderinae</taxon>
        <taxon>Caenorhabditis</taxon>
    </lineage>
</organism>
<accession>A0A8S1F7V0</accession>
<dbReference type="Proteomes" id="UP000494206">
    <property type="component" value="Unassembled WGS sequence"/>
</dbReference>
<dbReference type="AlphaFoldDB" id="A0A8S1F7V0"/>
<reference evidence="1 2" key="1">
    <citation type="submission" date="2020-04" db="EMBL/GenBank/DDBJ databases">
        <authorList>
            <person name="Laetsch R D."/>
            <person name="Stevens L."/>
            <person name="Kumar S."/>
            <person name="Blaxter L. M."/>
        </authorList>
    </citation>
    <scope>NUCLEOTIDE SEQUENCE [LARGE SCALE GENOMIC DNA]</scope>
</reference>